<accession>A0A246EIN7</accession>
<dbReference type="RefSeq" id="WP_088389486.1">
    <property type="nucleotide sequence ID" value="NZ_CP077110.1"/>
</dbReference>
<sequence>MIYTPKRKEKKDYSLSFNNNSELKLQKEKKMILQNEFRNKYLGEDSALIKTLEKISLSQINRFYSLLENSTSLSEEDIKIFVKKQLDRAIVTNDDDLKSAKDFYEYYQEHFLELENNITNKSNFEHLIALEMMKDYIRFYTGVKNIKESLKRTDEKKGDN</sequence>
<evidence type="ECO:0000313" key="1">
    <source>
        <dbReference type="EMBL" id="OWP26493.1"/>
    </source>
</evidence>
<dbReference type="AlphaFoldDB" id="A0A246EIN7"/>
<organism evidence="1 2">
    <name type="scientific">Fusobacterium nucleatum subsp. polymorphum</name>
    <name type="common">Fusobacterium polymorphum</name>
    <dbReference type="NCBI Taxonomy" id="76857"/>
    <lineage>
        <taxon>Bacteria</taxon>
        <taxon>Fusobacteriati</taxon>
        <taxon>Fusobacteriota</taxon>
        <taxon>Fusobacteriia</taxon>
        <taxon>Fusobacteriales</taxon>
        <taxon>Fusobacteriaceae</taxon>
        <taxon>Fusobacterium</taxon>
    </lineage>
</organism>
<evidence type="ECO:0000313" key="2">
    <source>
        <dbReference type="Proteomes" id="UP000197470"/>
    </source>
</evidence>
<dbReference type="Proteomes" id="UP000197470">
    <property type="component" value="Unassembled WGS sequence"/>
</dbReference>
<proteinExistence type="predicted"/>
<comment type="caution">
    <text evidence="1">The sequence shown here is derived from an EMBL/GenBank/DDBJ whole genome shotgun (WGS) entry which is preliminary data.</text>
</comment>
<dbReference type="EMBL" id="NHRT01000001">
    <property type="protein sequence ID" value="OWP26493.1"/>
    <property type="molecule type" value="Genomic_DNA"/>
</dbReference>
<reference evidence="1 2" key="1">
    <citation type="submission" date="2017-05" db="EMBL/GenBank/DDBJ databases">
        <title>Genome sequencing of Fusobacterium nucleatum subsp. polymorphum KCOM 1001 (=ChDC F119).</title>
        <authorList>
            <person name="Kook J.-K."/>
            <person name="Park S.-N."/>
            <person name="Lim Y.K."/>
            <person name="Roh H."/>
        </authorList>
    </citation>
    <scope>NUCLEOTIDE SEQUENCE [LARGE SCALE GENOMIC DNA]</scope>
    <source>
        <strain evidence="1 2">KCOM 1001</strain>
    </source>
</reference>
<name>A0A246EIN7_FUSNP</name>
<protein>
    <submittedName>
        <fullName evidence="1">Uncharacterized protein</fullName>
    </submittedName>
</protein>
<gene>
    <name evidence="1" type="ORF">CA839_11890</name>
</gene>